<dbReference type="PATRIC" id="fig|408015.6.peg.4231"/>
<evidence type="ECO:0000256" key="2">
    <source>
        <dbReference type="SAM" id="Phobius"/>
    </source>
</evidence>
<keyword evidence="2" id="KW-0472">Membrane</keyword>
<dbReference type="Proteomes" id="UP000034034">
    <property type="component" value="Chromosome"/>
</dbReference>
<dbReference type="KEGG" id="sxi:SXIM_41770"/>
<feature type="transmembrane region" description="Helical" evidence="2">
    <location>
        <begin position="254"/>
        <end position="274"/>
    </location>
</feature>
<keyword evidence="2" id="KW-0812">Transmembrane</keyword>
<evidence type="ECO:0000256" key="1">
    <source>
        <dbReference type="SAM" id="MobiDB-lite"/>
    </source>
</evidence>
<feature type="transmembrane region" description="Helical" evidence="2">
    <location>
        <begin position="281"/>
        <end position="300"/>
    </location>
</feature>
<organism evidence="3 4">
    <name type="scientific">Streptomyces xiamenensis</name>
    <dbReference type="NCBI Taxonomy" id="408015"/>
    <lineage>
        <taxon>Bacteria</taxon>
        <taxon>Bacillati</taxon>
        <taxon>Actinomycetota</taxon>
        <taxon>Actinomycetes</taxon>
        <taxon>Kitasatosporales</taxon>
        <taxon>Streptomycetaceae</taxon>
        <taxon>Streptomyces</taxon>
    </lineage>
</organism>
<feature type="transmembrane region" description="Helical" evidence="2">
    <location>
        <begin position="335"/>
        <end position="355"/>
    </location>
</feature>
<feature type="transmembrane region" description="Helical" evidence="2">
    <location>
        <begin position="112"/>
        <end position="134"/>
    </location>
</feature>
<name>A0A0F7CQ03_9ACTN</name>
<dbReference type="HOGENOM" id="CLU_051674_0_0_11"/>
<feature type="region of interest" description="Disordered" evidence="1">
    <location>
        <begin position="1"/>
        <end position="81"/>
    </location>
</feature>
<dbReference type="STRING" id="408015.SXIM_41770"/>
<accession>A0A0F7CQ03</accession>
<dbReference type="AlphaFoldDB" id="A0A0F7CQ03"/>
<gene>
    <name evidence="3" type="ORF">SXIM_41770</name>
</gene>
<sequence length="362" mass="38439">MTTPPPPQHTPHQAPPQQPPQPYAPPQGQPYQQQPPQPYQQGPVPPQAAAHQQPPASPQGQPHQQQHHQPSQQHAYQQQPAGYASAIPVRSAHLGHALLSEWTKIRTVRSTMWTLAVMFVLTVGIGSLFALALSGEEYVGLPLLSGTFFGLMLGQICVMTLGVLVISSEYGTGMMRTTLTASPQRGRVLLAKVLVFFAVSFIMTLLATGLSGLIQSSLLGDQTTADRYIESYMETSIENGTVVATGEHWMDATVGAALFVSLLGVLGLAIGALLRHSAGAITTMMALVLVPLIAAMFMFGESLASLREFLLEYSALNGLATLFGMPMGNEDAMSGWGLLGVLAAVTVAALIAAYAKLTTTDA</sequence>
<dbReference type="PANTHER" id="PTHR37305:SF2">
    <property type="entry name" value="BACITRACIN TRANSPORT PERMEASE PROTEIN BCRB"/>
    <property type="match status" value="1"/>
</dbReference>
<proteinExistence type="predicted"/>
<keyword evidence="2" id="KW-1133">Transmembrane helix</keyword>
<feature type="transmembrane region" description="Helical" evidence="2">
    <location>
        <begin position="146"/>
        <end position="167"/>
    </location>
</feature>
<evidence type="ECO:0000313" key="3">
    <source>
        <dbReference type="EMBL" id="AKG45561.1"/>
    </source>
</evidence>
<protein>
    <submittedName>
        <fullName evidence="3">Abc transporter integral membrane protein</fullName>
    </submittedName>
</protein>
<feature type="transmembrane region" description="Helical" evidence="2">
    <location>
        <begin position="188"/>
        <end position="214"/>
    </location>
</feature>
<evidence type="ECO:0000313" key="4">
    <source>
        <dbReference type="Proteomes" id="UP000034034"/>
    </source>
</evidence>
<feature type="compositionally biased region" description="Pro residues" evidence="1">
    <location>
        <begin position="1"/>
        <end position="46"/>
    </location>
</feature>
<reference evidence="3" key="1">
    <citation type="submission" date="2019-08" db="EMBL/GenBank/DDBJ databases">
        <title>Complete genome sequence of a mangrove-derived Streptomyces xiamenensis.</title>
        <authorList>
            <person name="Xu J."/>
        </authorList>
    </citation>
    <scope>NUCLEOTIDE SEQUENCE</scope>
    <source>
        <strain evidence="3">318</strain>
    </source>
</reference>
<dbReference type="RefSeq" id="WP_174864330.1">
    <property type="nucleotide sequence ID" value="NZ_CP009922.3"/>
</dbReference>
<dbReference type="PANTHER" id="PTHR37305">
    <property type="entry name" value="INTEGRAL MEMBRANE PROTEIN-RELATED"/>
    <property type="match status" value="1"/>
</dbReference>
<keyword evidence="4" id="KW-1185">Reference proteome</keyword>
<feature type="compositionally biased region" description="Low complexity" evidence="1">
    <location>
        <begin position="47"/>
        <end position="81"/>
    </location>
</feature>
<dbReference type="EMBL" id="CP009922">
    <property type="protein sequence ID" value="AKG45561.1"/>
    <property type="molecule type" value="Genomic_DNA"/>
</dbReference>